<name>A0AAV7NE23_PLEWA</name>
<keyword evidence="2" id="KW-1185">Reference proteome</keyword>
<dbReference type="Proteomes" id="UP001066276">
    <property type="component" value="Chromosome 9"/>
</dbReference>
<protein>
    <submittedName>
        <fullName evidence="1">Uncharacterized protein</fullName>
    </submittedName>
</protein>
<dbReference type="AlphaFoldDB" id="A0AAV7NE23"/>
<comment type="caution">
    <text evidence="1">The sequence shown here is derived from an EMBL/GenBank/DDBJ whole genome shotgun (WGS) entry which is preliminary data.</text>
</comment>
<organism evidence="1 2">
    <name type="scientific">Pleurodeles waltl</name>
    <name type="common">Iberian ribbed newt</name>
    <dbReference type="NCBI Taxonomy" id="8319"/>
    <lineage>
        <taxon>Eukaryota</taxon>
        <taxon>Metazoa</taxon>
        <taxon>Chordata</taxon>
        <taxon>Craniata</taxon>
        <taxon>Vertebrata</taxon>
        <taxon>Euteleostomi</taxon>
        <taxon>Amphibia</taxon>
        <taxon>Batrachia</taxon>
        <taxon>Caudata</taxon>
        <taxon>Salamandroidea</taxon>
        <taxon>Salamandridae</taxon>
        <taxon>Pleurodelinae</taxon>
        <taxon>Pleurodeles</taxon>
    </lineage>
</organism>
<dbReference type="EMBL" id="JANPWB010000013">
    <property type="protein sequence ID" value="KAJ1111035.1"/>
    <property type="molecule type" value="Genomic_DNA"/>
</dbReference>
<sequence length="72" mass="8378">MKPRGRMLARLKRLEKPQRTKRCLSRSCARYAPLAVTGRHRTTRPGESLPRGIQRMECKGVPHTRHTQKGMR</sequence>
<reference evidence="1" key="1">
    <citation type="journal article" date="2022" name="bioRxiv">
        <title>Sequencing and chromosome-scale assembly of the giantPleurodeles waltlgenome.</title>
        <authorList>
            <person name="Brown T."/>
            <person name="Elewa A."/>
            <person name="Iarovenko S."/>
            <person name="Subramanian E."/>
            <person name="Araus A.J."/>
            <person name="Petzold A."/>
            <person name="Susuki M."/>
            <person name="Suzuki K.-i.T."/>
            <person name="Hayashi T."/>
            <person name="Toyoda A."/>
            <person name="Oliveira C."/>
            <person name="Osipova E."/>
            <person name="Leigh N.D."/>
            <person name="Simon A."/>
            <person name="Yun M.H."/>
        </authorList>
    </citation>
    <scope>NUCLEOTIDE SEQUENCE</scope>
    <source>
        <strain evidence="1">20211129_DDA</strain>
        <tissue evidence="1">Liver</tissue>
    </source>
</reference>
<proteinExistence type="predicted"/>
<evidence type="ECO:0000313" key="2">
    <source>
        <dbReference type="Proteomes" id="UP001066276"/>
    </source>
</evidence>
<evidence type="ECO:0000313" key="1">
    <source>
        <dbReference type="EMBL" id="KAJ1111035.1"/>
    </source>
</evidence>
<accession>A0AAV7NE23</accession>
<gene>
    <name evidence="1" type="ORF">NDU88_008373</name>
</gene>